<keyword evidence="1" id="KW-0732">Signal</keyword>
<dbReference type="AlphaFoldDB" id="Q2SE95"/>
<dbReference type="KEGG" id="hch:HCH_04323"/>
<evidence type="ECO:0000313" key="3">
    <source>
        <dbReference type="Proteomes" id="UP000000238"/>
    </source>
</evidence>
<dbReference type="EMBL" id="CP000155">
    <property type="protein sequence ID" value="ABC31029.1"/>
    <property type="molecule type" value="Genomic_DNA"/>
</dbReference>
<dbReference type="RefSeq" id="WP_011398096.1">
    <property type="nucleotide sequence ID" value="NC_007645.1"/>
</dbReference>
<accession>Q2SE95</accession>
<dbReference type="Proteomes" id="UP000000238">
    <property type="component" value="Chromosome"/>
</dbReference>
<dbReference type="HOGENOM" id="CLU_1501479_0_0_6"/>
<organism evidence="2 3">
    <name type="scientific">Hahella chejuensis (strain KCTC 2396)</name>
    <dbReference type="NCBI Taxonomy" id="349521"/>
    <lineage>
        <taxon>Bacteria</taxon>
        <taxon>Pseudomonadati</taxon>
        <taxon>Pseudomonadota</taxon>
        <taxon>Gammaproteobacteria</taxon>
        <taxon>Oceanospirillales</taxon>
        <taxon>Hahellaceae</taxon>
        <taxon>Hahella</taxon>
    </lineage>
</organism>
<evidence type="ECO:0000313" key="2">
    <source>
        <dbReference type="EMBL" id="ABC31029.1"/>
    </source>
</evidence>
<keyword evidence="3" id="KW-1185">Reference proteome</keyword>
<evidence type="ECO:0008006" key="4">
    <source>
        <dbReference type="Google" id="ProtNLM"/>
    </source>
</evidence>
<dbReference type="PROSITE" id="PS51257">
    <property type="entry name" value="PROKAR_LIPOPROTEIN"/>
    <property type="match status" value="1"/>
</dbReference>
<protein>
    <recommendedName>
        <fullName evidence="4">Lipoprotein</fullName>
    </recommendedName>
</protein>
<feature type="chain" id="PRO_5004215340" description="Lipoprotein" evidence="1">
    <location>
        <begin position="18"/>
        <end position="179"/>
    </location>
</feature>
<dbReference type="OrthoDB" id="9879630at2"/>
<feature type="signal peptide" evidence="1">
    <location>
        <begin position="1"/>
        <end position="17"/>
    </location>
</feature>
<evidence type="ECO:0000256" key="1">
    <source>
        <dbReference type="SAM" id="SignalP"/>
    </source>
</evidence>
<proteinExistence type="predicted"/>
<gene>
    <name evidence="2" type="ordered locus">HCH_04323</name>
</gene>
<name>Q2SE95_HAHCH</name>
<reference evidence="2 3" key="1">
    <citation type="journal article" date="2005" name="Nucleic Acids Res.">
        <title>Genomic blueprint of Hahella chejuensis, a marine microbe producing an algicidal agent.</title>
        <authorList>
            <person name="Jeong H."/>
            <person name="Yim J.H."/>
            <person name="Lee C."/>
            <person name="Choi S.-H."/>
            <person name="Park Y.K."/>
            <person name="Yoon S.H."/>
            <person name="Hur C.-G."/>
            <person name="Kang H.-Y."/>
            <person name="Kim D."/>
            <person name="Lee H.H."/>
            <person name="Park K.H."/>
            <person name="Park S.-H."/>
            <person name="Park H.-S."/>
            <person name="Lee H.K."/>
            <person name="Oh T.K."/>
            <person name="Kim J.F."/>
        </authorList>
    </citation>
    <scope>NUCLEOTIDE SEQUENCE [LARGE SCALE GENOMIC DNA]</scope>
    <source>
        <strain evidence="2 3">KCTC 2396</strain>
    </source>
</reference>
<sequence length="179" mass="19863">MKQIVLLILCFSFFGCAGSVNISQQEIRHVNISTSDGIDLPHSLVVIFESDQKKILENAPVLRSDFILYNAQNEKILSGTSLVSYYLGDVKSIVNTQPGSEYKYATVLVKNYMVRGRLSGGQEEQPVDIREQPFSYMTISISAPSVGLPKSLVSNTVRLSKEDILAALERRGEKLSYTP</sequence>